<dbReference type="SUPFAM" id="SSF48208">
    <property type="entry name" value="Six-hairpin glycosidases"/>
    <property type="match status" value="2"/>
</dbReference>
<evidence type="ECO:0000256" key="5">
    <source>
        <dbReference type="RuleBase" id="RU361180"/>
    </source>
</evidence>
<dbReference type="PANTHER" id="PTHR23403">
    <property type="entry name" value="TREHALASE"/>
    <property type="match status" value="1"/>
</dbReference>
<evidence type="ECO:0000313" key="9">
    <source>
        <dbReference type="EMBL" id="KNZ58202.1"/>
    </source>
</evidence>
<dbReference type="GO" id="GO:0005993">
    <property type="term" value="P:trehalose catabolic process"/>
    <property type="evidence" value="ECO:0007669"/>
    <property type="project" value="InterPro"/>
</dbReference>
<feature type="region of interest" description="Disordered" evidence="6">
    <location>
        <begin position="1"/>
        <end position="53"/>
    </location>
</feature>
<dbReference type="VEuPathDB" id="FungiDB:VP01_1977g2"/>
<sequence length="846" mass="97490">MTDNQADSPQSSTFLPADQYYGTSHESRRTTRTYSWSHRNNKNNSNDSTNEKSISNTLHNLHFNTNDLDLSIAQQNLNQEQDSSSSFVQHHRNRRLSHDEKPIQARKFLLPVEETIRLVLEQEDTNGDFQISITDSGPKLLSVGTVSSNGYKKFDIRGQYMISNLLQEWVILPARDVLALASSYGRKHIVLDEGRLTENPVDRLSRMIKTTFWPSLTRRIDEAGLLTILTDPKDRSSTQGKRIYVPHGEEEILIYYKKIASQHPKLELVVEELPDLPEISPSFVRSLNDSPGILALAMKKVQGQLQAIPFVVPGARFNELYNVRDSSCSTQGLLLTFFFLFALCLSSYFISIGLLIDDYLELAQGIVEHFVFEINHYGKILNGNRSYYLCRSQPPFLTDFALQVYSRLHPLQITENKVWLARVIKAAIKEYHTVWMAKPRLEPRTGLSRYRPAGVGVPPETESSHFTHVLQPYAQKHSISVNEFIDAYNQEKVHEPELDEYFLHDRAVRESGHDTTYRFEGVCADLVTIDLNSLLYKYEIDIATCIRDVFDDRLELDEDFEFSRFPFGEEVPYAPSDHAQGHTHFNQKIQRSKEWFERAKRRKQLIDHFLWNPGKSLFFDFNAKDFKQSSYESVTAFWSLWAGLASQEQAEKLVVNSLTKFEVPGGLVACTEASRGEISLVRPNRQWDYPAAWAPHQILAWVGLERYGFTQESQRTAYRWLYMLSIFIPSDAYLPCIRPLRFFLTSRNFGIDDVCRMTKAFVDYNGVVPEKYDAIALNHLVHAEYGNQGVDFKMVPREGFGWCNTSYQLGLKFLNDFQRRALGVLVHPDELFLLSKPPLPTHPRFK</sequence>
<dbReference type="InterPro" id="IPR001661">
    <property type="entry name" value="Glyco_hydro_37"/>
</dbReference>
<evidence type="ECO:0000256" key="3">
    <source>
        <dbReference type="ARBA" id="ARBA00022801"/>
    </source>
</evidence>
<dbReference type="PRINTS" id="PR00744">
    <property type="entry name" value="GLHYDRLASE37"/>
</dbReference>
<evidence type="ECO:0000259" key="8">
    <source>
        <dbReference type="Pfam" id="PF07492"/>
    </source>
</evidence>
<protein>
    <recommendedName>
        <fullName evidence="5">Trehalase</fullName>
        <ecNumber evidence="5">3.2.1.28</ecNumber>
    </recommendedName>
    <alternativeName>
        <fullName evidence="5">Alpha-trehalose glucohydrolase</fullName>
    </alternativeName>
</protein>
<keyword evidence="7" id="KW-1133">Transmembrane helix</keyword>
<dbReference type="Pfam" id="PF01204">
    <property type="entry name" value="Trehalase"/>
    <property type="match status" value="3"/>
</dbReference>
<dbReference type="InterPro" id="IPR018232">
    <property type="entry name" value="Glyco_hydro_37_CS"/>
</dbReference>
<dbReference type="Proteomes" id="UP000037035">
    <property type="component" value="Unassembled WGS sequence"/>
</dbReference>
<dbReference type="InterPro" id="IPR011120">
    <property type="entry name" value="Trehalase_Ca-bd"/>
</dbReference>
<dbReference type="OrthoDB" id="3542292at2759"/>
<accession>A0A0L6VC91</accession>
<feature type="compositionally biased region" description="Low complexity" evidence="6">
    <location>
        <begin position="35"/>
        <end position="53"/>
    </location>
</feature>
<comment type="caution">
    <text evidence="9">The sequence shown here is derived from an EMBL/GenBank/DDBJ whole genome shotgun (WGS) entry which is preliminary data.</text>
</comment>
<evidence type="ECO:0000313" key="10">
    <source>
        <dbReference type="Proteomes" id="UP000037035"/>
    </source>
</evidence>
<dbReference type="InterPro" id="IPR012341">
    <property type="entry name" value="6hp_glycosidase-like_sf"/>
</dbReference>
<dbReference type="GO" id="GO:0005737">
    <property type="term" value="C:cytoplasm"/>
    <property type="evidence" value="ECO:0007669"/>
    <property type="project" value="InterPro"/>
</dbReference>
<feature type="transmembrane region" description="Helical" evidence="7">
    <location>
        <begin position="333"/>
        <end position="356"/>
    </location>
</feature>
<keyword evidence="7" id="KW-0812">Transmembrane</keyword>
<keyword evidence="10" id="KW-1185">Reference proteome</keyword>
<dbReference type="EMBL" id="LAVV01006811">
    <property type="protein sequence ID" value="KNZ58202.1"/>
    <property type="molecule type" value="Genomic_DNA"/>
</dbReference>
<keyword evidence="4 5" id="KW-0326">Glycosidase</keyword>
<dbReference type="InterPro" id="IPR008928">
    <property type="entry name" value="6-hairpin_glycosidase_sf"/>
</dbReference>
<dbReference type="EC" id="3.2.1.28" evidence="5"/>
<keyword evidence="7" id="KW-0472">Membrane</keyword>
<dbReference type="Gene3D" id="1.50.10.10">
    <property type="match status" value="1"/>
</dbReference>
<dbReference type="PANTHER" id="PTHR23403:SF6">
    <property type="entry name" value="CYTOSOLIC NEUTRAL TREHALASE-RELATED"/>
    <property type="match status" value="1"/>
</dbReference>
<organism evidence="9 10">
    <name type="scientific">Puccinia sorghi</name>
    <dbReference type="NCBI Taxonomy" id="27349"/>
    <lineage>
        <taxon>Eukaryota</taxon>
        <taxon>Fungi</taxon>
        <taxon>Dikarya</taxon>
        <taxon>Basidiomycota</taxon>
        <taxon>Pucciniomycotina</taxon>
        <taxon>Pucciniomycetes</taxon>
        <taxon>Pucciniales</taxon>
        <taxon>Pucciniaceae</taxon>
        <taxon>Puccinia</taxon>
    </lineage>
</organism>
<dbReference type="GO" id="GO:0005509">
    <property type="term" value="F:calcium ion binding"/>
    <property type="evidence" value="ECO:0007669"/>
    <property type="project" value="InterPro"/>
</dbReference>
<feature type="compositionally biased region" description="Polar residues" evidence="6">
    <location>
        <begin position="1"/>
        <end position="14"/>
    </location>
</feature>
<dbReference type="STRING" id="27349.A0A0L6VC91"/>
<gene>
    <name evidence="9" type="ORF">VP01_1977g2</name>
</gene>
<evidence type="ECO:0000256" key="6">
    <source>
        <dbReference type="SAM" id="MobiDB-lite"/>
    </source>
</evidence>
<evidence type="ECO:0000256" key="4">
    <source>
        <dbReference type="ARBA" id="ARBA00023295"/>
    </source>
</evidence>
<comment type="similarity">
    <text evidence="2 5">Belongs to the glycosyl hydrolase 37 family.</text>
</comment>
<name>A0A0L6VC91_9BASI</name>
<evidence type="ECO:0000256" key="7">
    <source>
        <dbReference type="SAM" id="Phobius"/>
    </source>
</evidence>
<dbReference type="Pfam" id="PF07492">
    <property type="entry name" value="Trehalase_Ca-bi"/>
    <property type="match status" value="1"/>
</dbReference>
<dbReference type="AlphaFoldDB" id="A0A0L6VC91"/>
<proteinExistence type="inferred from homology"/>
<reference evidence="9 10" key="1">
    <citation type="submission" date="2015-08" db="EMBL/GenBank/DDBJ databases">
        <title>Next Generation Sequencing and Analysis of the Genome of Puccinia sorghi L Schw, the Causal Agent of Maize Common Rust.</title>
        <authorList>
            <person name="Rochi L."/>
            <person name="Burguener G."/>
            <person name="Darino M."/>
            <person name="Turjanski A."/>
            <person name="Kreff E."/>
            <person name="Dieguez M.J."/>
            <person name="Sacco F."/>
        </authorList>
    </citation>
    <scope>NUCLEOTIDE SEQUENCE [LARGE SCALE GENOMIC DNA]</scope>
    <source>
        <strain evidence="9 10">RO10H11247</strain>
    </source>
</reference>
<comment type="catalytic activity">
    <reaction evidence="1 5">
        <text>alpha,alpha-trehalose + H2O = alpha-D-glucose + beta-D-glucose</text>
        <dbReference type="Rhea" id="RHEA:32675"/>
        <dbReference type="ChEBI" id="CHEBI:15377"/>
        <dbReference type="ChEBI" id="CHEBI:15903"/>
        <dbReference type="ChEBI" id="CHEBI:16551"/>
        <dbReference type="ChEBI" id="CHEBI:17925"/>
        <dbReference type="EC" id="3.2.1.28"/>
    </reaction>
</comment>
<feature type="domain" description="Neutral trehalase Ca2+ binding" evidence="8">
    <location>
        <begin position="117"/>
        <end position="145"/>
    </location>
</feature>
<evidence type="ECO:0000256" key="2">
    <source>
        <dbReference type="ARBA" id="ARBA00005615"/>
    </source>
</evidence>
<dbReference type="PROSITE" id="PS00928">
    <property type="entry name" value="TREHALASE_2"/>
    <property type="match status" value="1"/>
</dbReference>
<dbReference type="GO" id="GO:0004555">
    <property type="term" value="F:alpha,alpha-trehalase activity"/>
    <property type="evidence" value="ECO:0007669"/>
    <property type="project" value="UniProtKB-EC"/>
</dbReference>
<evidence type="ECO:0000256" key="1">
    <source>
        <dbReference type="ARBA" id="ARBA00001576"/>
    </source>
</evidence>
<keyword evidence="3 5" id="KW-0378">Hydrolase</keyword>